<organism evidence="1">
    <name type="scientific">Mytilinidion resinicola</name>
    <dbReference type="NCBI Taxonomy" id="574789"/>
    <lineage>
        <taxon>Eukaryota</taxon>
        <taxon>Fungi</taxon>
        <taxon>Dikarya</taxon>
        <taxon>Ascomycota</taxon>
        <taxon>Pezizomycotina</taxon>
        <taxon>Dothideomycetes</taxon>
        <taxon>Pleosporomycetidae</taxon>
        <taxon>Mytilinidiales</taxon>
        <taxon>Mytilinidiaceae</taxon>
        <taxon>Mytilinidion</taxon>
    </lineage>
</organism>
<name>A0A6A6YWM7_9PEZI</name>
<proteinExistence type="predicted"/>
<dbReference type="RefSeq" id="XP_033579767.1">
    <property type="nucleotide sequence ID" value="XM_033713610.1"/>
</dbReference>
<accession>A0A6A6YWM7</accession>
<gene>
    <name evidence="1 3" type="ORF">BDZ99DRAFT_243049</name>
</gene>
<dbReference type="Proteomes" id="UP000504636">
    <property type="component" value="Unplaced"/>
</dbReference>
<evidence type="ECO:0000313" key="2">
    <source>
        <dbReference type="Proteomes" id="UP000504636"/>
    </source>
</evidence>
<evidence type="ECO:0000313" key="1">
    <source>
        <dbReference type="EMBL" id="KAF2812803.1"/>
    </source>
</evidence>
<dbReference type="EMBL" id="MU003696">
    <property type="protein sequence ID" value="KAF2812803.1"/>
    <property type="molecule type" value="Genomic_DNA"/>
</dbReference>
<reference evidence="3" key="2">
    <citation type="submission" date="2020-04" db="EMBL/GenBank/DDBJ databases">
        <authorList>
            <consortium name="NCBI Genome Project"/>
        </authorList>
    </citation>
    <scope>NUCLEOTIDE SEQUENCE</scope>
    <source>
        <strain evidence="3">CBS 304.34</strain>
    </source>
</reference>
<keyword evidence="2" id="KW-1185">Reference proteome</keyword>
<dbReference type="AlphaFoldDB" id="A0A6A6YWM7"/>
<sequence>MTEPEVKKTTRQGRTSISGTPFVQFAALTTLKALVASRVTCAIPEEDLNQWLDEWDGDTKHRLALVTWHFDSRMHPPCTEELIQLVSAAHDDPQSVKKITTTIYKRSRYFPHEDNTHEETHEVFVSTLQNILEMCRKRIIDHPLVARMKTDQEREGVELGNLIRGLMQ</sequence>
<dbReference type="GeneID" id="54454503"/>
<evidence type="ECO:0000313" key="3">
    <source>
        <dbReference type="RefSeq" id="XP_033579767.1"/>
    </source>
</evidence>
<reference evidence="1 3" key="1">
    <citation type="journal article" date="2020" name="Stud. Mycol.">
        <title>101 Dothideomycetes genomes: a test case for predicting lifestyles and emergence of pathogens.</title>
        <authorList>
            <person name="Haridas S."/>
            <person name="Albert R."/>
            <person name="Binder M."/>
            <person name="Bloem J."/>
            <person name="Labutti K."/>
            <person name="Salamov A."/>
            <person name="Andreopoulos B."/>
            <person name="Baker S."/>
            <person name="Barry K."/>
            <person name="Bills G."/>
            <person name="Bluhm B."/>
            <person name="Cannon C."/>
            <person name="Castanera R."/>
            <person name="Culley D."/>
            <person name="Daum C."/>
            <person name="Ezra D."/>
            <person name="Gonzalez J."/>
            <person name="Henrissat B."/>
            <person name="Kuo A."/>
            <person name="Liang C."/>
            <person name="Lipzen A."/>
            <person name="Lutzoni F."/>
            <person name="Magnuson J."/>
            <person name="Mondo S."/>
            <person name="Nolan M."/>
            <person name="Ohm R."/>
            <person name="Pangilinan J."/>
            <person name="Park H.-J."/>
            <person name="Ramirez L."/>
            <person name="Alfaro M."/>
            <person name="Sun H."/>
            <person name="Tritt A."/>
            <person name="Yoshinaga Y."/>
            <person name="Zwiers L.-H."/>
            <person name="Turgeon B."/>
            <person name="Goodwin S."/>
            <person name="Spatafora J."/>
            <person name="Crous P."/>
            <person name="Grigoriev I."/>
        </authorList>
    </citation>
    <scope>NUCLEOTIDE SEQUENCE</scope>
    <source>
        <strain evidence="1 3">CBS 304.34</strain>
    </source>
</reference>
<reference evidence="3" key="3">
    <citation type="submission" date="2025-04" db="UniProtKB">
        <authorList>
            <consortium name="RefSeq"/>
        </authorList>
    </citation>
    <scope>IDENTIFICATION</scope>
    <source>
        <strain evidence="3">CBS 304.34</strain>
    </source>
</reference>
<protein>
    <submittedName>
        <fullName evidence="1 3">Uncharacterized protein</fullName>
    </submittedName>
</protein>